<dbReference type="InterPro" id="IPR020084">
    <property type="entry name" value="NUDIX_hydrolase_CS"/>
</dbReference>
<evidence type="ECO:0000256" key="4">
    <source>
        <dbReference type="ARBA" id="ARBA00022801"/>
    </source>
</evidence>
<evidence type="ECO:0000256" key="5">
    <source>
        <dbReference type="ARBA" id="ARBA00022842"/>
    </source>
</evidence>
<dbReference type="OrthoDB" id="447842at2759"/>
<dbReference type="GO" id="GO:0046872">
    <property type="term" value="F:metal ion binding"/>
    <property type="evidence" value="ECO:0007669"/>
    <property type="project" value="UniProtKB-KW"/>
</dbReference>
<dbReference type="PROSITE" id="PS00893">
    <property type="entry name" value="NUDIX_BOX"/>
    <property type="match status" value="1"/>
</dbReference>
<evidence type="ECO:0000313" key="8">
    <source>
        <dbReference type="Proteomes" id="UP000053558"/>
    </source>
</evidence>
<dbReference type="GO" id="GO:0008413">
    <property type="term" value="F:8-oxo-7,8-dihydroguanosine triphosphate pyrophosphatase activity"/>
    <property type="evidence" value="ECO:0007669"/>
    <property type="project" value="TreeGrafter"/>
</dbReference>
<dbReference type="AlphaFoldDB" id="A0A5M3MCY5"/>
<dbReference type="Proteomes" id="UP000053558">
    <property type="component" value="Unassembled WGS sequence"/>
</dbReference>
<keyword evidence="8" id="KW-1185">Reference proteome</keyword>
<dbReference type="InterPro" id="IPR000086">
    <property type="entry name" value="NUDIX_hydrolase_dom"/>
</dbReference>
<keyword evidence="3" id="KW-0479">Metal-binding</keyword>
<dbReference type="EMBL" id="JH711584">
    <property type="protein sequence ID" value="EIW77078.1"/>
    <property type="molecule type" value="Genomic_DNA"/>
</dbReference>
<dbReference type="PANTHER" id="PTHR43758">
    <property type="entry name" value="7,8-DIHYDRO-8-OXOGUANINE TRIPHOSPHATASE"/>
    <property type="match status" value="1"/>
</dbReference>
<comment type="cofactor">
    <cofactor evidence="1">
        <name>Mg(2+)</name>
        <dbReference type="ChEBI" id="CHEBI:18420"/>
    </cofactor>
</comment>
<proteinExistence type="inferred from homology"/>
<sequence length="132" mass="14640">GGKVDPGETPAEAAARELQEEAGISAPLEHAGSLLFAAVLHVSLRSFDACYSSRTDEMRPEWFALPADIAGAAFVSDLPQTPYETMWADDVYWMRHLLQGIPFAGRCDFEKDGQEGEESKIVRWWFGAPRHT</sequence>
<organism evidence="7 8">
    <name type="scientific">Coniophora puteana (strain RWD-64-598)</name>
    <name type="common">Brown rot fungus</name>
    <dbReference type="NCBI Taxonomy" id="741705"/>
    <lineage>
        <taxon>Eukaryota</taxon>
        <taxon>Fungi</taxon>
        <taxon>Dikarya</taxon>
        <taxon>Basidiomycota</taxon>
        <taxon>Agaricomycotina</taxon>
        <taxon>Agaricomycetes</taxon>
        <taxon>Agaricomycetidae</taxon>
        <taxon>Boletales</taxon>
        <taxon>Coniophorineae</taxon>
        <taxon>Coniophoraceae</taxon>
        <taxon>Coniophora</taxon>
    </lineage>
</organism>
<dbReference type="SUPFAM" id="SSF55811">
    <property type="entry name" value="Nudix"/>
    <property type="match status" value="1"/>
</dbReference>
<evidence type="ECO:0000259" key="6">
    <source>
        <dbReference type="PROSITE" id="PS51462"/>
    </source>
</evidence>
<feature type="non-terminal residue" evidence="7">
    <location>
        <position position="1"/>
    </location>
</feature>
<accession>A0A5M3MCY5</accession>
<evidence type="ECO:0000256" key="3">
    <source>
        <dbReference type="ARBA" id="ARBA00022723"/>
    </source>
</evidence>
<protein>
    <recommendedName>
        <fullName evidence="6">Nudix hydrolase domain-containing protein</fullName>
    </recommendedName>
</protein>
<dbReference type="KEGG" id="cput:CONPUDRAFT_63060"/>
<dbReference type="InterPro" id="IPR015797">
    <property type="entry name" value="NUDIX_hydrolase-like_dom_sf"/>
</dbReference>
<reference evidence="8" key="1">
    <citation type="journal article" date="2012" name="Science">
        <title>The Paleozoic origin of enzymatic lignin decomposition reconstructed from 31 fungal genomes.</title>
        <authorList>
            <person name="Floudas D."/>
            <person name="Binder M."/>
            <person name="Riley R."/>
            <person name="Barry K."/>
            <person name="Blanchette R.A."/>
            <person name="Henrissat B."/>
            <person name="Martinez A.T."/>
            <person name="Otillar R."/>
            <person name="Spatafora J.W."/>
            <person name="Yadav J.S."/>
            <person name="Aerts A."/>
            <person name="Benoit I."/>
            <person name="Boyd A."/>
            <person name="Carlson A."/>
            <person name="Copeland A."/>
            <person name="Coutinho P.M."/>
            <person name="de Vries R.P."/>
            <person name="Ferreira P."/>
            <person name="Findley K."/>
            <person name="Foster B."/>
            <person name="Gaskell J."/>
            <person name="Glotzer D."/>
            <person name="Gorecki P."/>
            <person name="Heitman J."/>
            <person name="Hesse C."/>
            <person name="Hori C."/>
            <person name="Igarashi K."/>
            <person name="Jurgens J.A."/>
            <person name="Kallen N."/>
            <person name="Kersten P."/>
            <person name="Kohler A."/>
            <person name="Kuees U."/>
            <person name="Kumar T.K.A."/>
            <person name="Kuo A."/>
            <person name="LaButti K."/>
            <person name="Larrondo L.F."/>
            <person name="Lindquist E."/>
            <person name="Ling A."/>
            <person name="Lombard V."/>
            <person name="Lucas S."/>
            <person name="Lundell T."/>
            <person name="Martin R."/>
            <person name="McLaughlin D.J."/>
            <person name="Morgenstern I."/>
            <person name="Morin E."/>
            <person name="Murat C."/>
            <person name="Nagy L.G."/>
            <person name="Nolan M."/>
            <person name="Ohm R.A."/>
            <person name="Patyshakuliyeva A."/>
            <person name="Rokas A."/>
            <person name="Ruiz-Duenas F.J."/>
            <person name="Sabat G."/>
            <person name="Salamov A."/>
            <person name="Samejima M."/>
            <person name="Schmutz J."/>
            <person name="Slot J.C."/>
            <person name="St John F."/>
            <person name="Stenlid J."/>
            <person name="Sun H."/>
            <person name="Sun S."/>
            <person name="Syed K."/>
            <person name="Tsang A."/>
            <person name="Wiebenga A."/>
            <person name="Young D."/>
            <person name="Pisabarro A."/>
            <person name="Eastwood D.C."/>
            <person name="Martin F."/>
            <person name="Cullen D."/>
            <person name="Grigoriev I.V."/>
            <person name="Hibbett D.S."/>
        </authorList>
    </citation>
    <scope>NUCLEOTIDE SEQUENCE [LARGE SCALE GENOMIC DNA]</scope>
    <source>
        <strain evidence="8">RWD-64-598 SS2</strain>
    </source>
</reference>
<dbReference type="OMA" id="WEADRYW"/>
<dbReference type="Pfam" id="PF00293">
    <property type="entry name" value="NUDIX"/>
    <property type="match status" value="1"/>
</dbReference>
<evidence type="ECO:0000313" key="7">
    <source>
        <dbReference type="EMBL" id="EIW77078.1"/>
    </source>
</evidence>
<evidence type="ECO:0000256" key="1">
    <source>
        <dbReference type="ARBA" id="ARBA00001946"/>
    </source>
</evidence>
<keyword evidence="4" id="KW-0378">Hydrolase</keyword>
<dbReference type="PANTHER" id="PTHR43758:SF2">
    <property type="entry name" value="OXIDIZED PURINE NUCLEOSIDE TRIPHOSPHATE HYDROLASE"/>
    <property type="match status" value="1"/>
</dbReference>
<comment type="similarity">
    <text evidence="2">Belongs to the Nudix hydrolase family.</text>
</comment>
<dbReference type="GO" id="GO:0042262">
    <property type="term" value="P:DNA protection"/>
    <property type="evidence" value="ECO:0007669"/>
    <property type="project" value="TreeGrafter"/>
</dbReference>
<name>A0A5M3MCY5_CONPW</name>
<dbReference type="Gene3D" id="3.90.79.10">
    <property type="entry name" value="Nucleoside Triphosphate Pyrophosphohydrolase"/>
    <property type="match status" value="1"/>
</dbReference>
<dbReference type="RefSeq" id="XP_007772412.1">
    <property type="nucleotide sequence ID" value="XM_007774222.1"/>
</dbReference>
<keyword evidence="5" id="KW-0460">Magnesium</keyword>
<dbReference type="GeneID" id="19208273"/>
<dbReference type="GO" id="GO:0005737">
    <property type="term" value="C:cytoplasm"/>
    <property type="evidence" value="ECO:0007669"/>
    <property type="project" value="TreeGrafter"/>
</dbReference>
<evidence type="ECO:0000256" key="2">
    <source>
        <dbReference type="ARBA" id="ARBA00005582"/>
    </source>
</evidence>
<dbReference type="PROSITE" id="PS51462">
    <property type="entry name" value="NUDIX"/>
    <property type="match status" value="1"/>
</dbReference>
<comment type="caution">
    <text evidence="7">The sequence shown here is derived from an EMBL/GenBank/DDBJ whole genome shotgun (WGS) entry which is preliminary data.</text>
</comment>
<feature type="domain" description="Nudix hydrolase" evidence="6">
    <location>
        <begin position="1"/>
        <end position="102"/>
    </location>
</feature>
<gene>
    <name evidence="7" type="ORF">CONPUDRAFT_63060</name>
</gene>